<gene>
    <name evidence="2" type="ORF">COLO4_17493</name>
</gene>
<dbReference type="AlphaFoldDB" id="A0A1R3JCQ9"/>
<keyword evidence="1" id="KW-0732">Signal</keyword>
<dbReference type="GO" id="GO:0016301">
    <property type="term" value="F:kinase activity"/>
    <property type="evidence" value="ECO:0007669"/>
    <property type="project" value="UniProtKB-KW"/>
</dbReference>
<feature type="chain" id="PRO_5013136758" evidence="1">
    <location>
        <begin position="26"/>
        <end position="81"/>
    </location>
</feature>
<name>A0A1R3JCQ9_9ROSI</name>
<proteinExistence type="predicted"/>
<evidence type="ECO:0000256" key="1">
    <source>
        <dbReference type="SAM" id="SignalP"/>
    </source>
</evidence>
<evidence type="ECO:0000313" key="3">
    <source>
        <dbReference type="Proteomes" id="UP000187203"/>
    </source>
</evidence>
<keyword evidence="3" id="KW-1185">Reference proteome</keyword>
<organism evidence="2 3">
    <name type="scientific">Corchorus olitorius</name>
    <dbReference type="NCBI Taxonomy" id="93759"/>
    <lineage>
        <taxon>Eukaryota</taxon>
        <taxon>Viridiplantae</taxon>
        <taxon>Streptophyta</taxon>
        <taxon>Embryophyta</taxon>
        <taxon>Tracheophyta</taxon>
        <taxon>Spermatophyta</taxon>
        <taxon>Magnoliopsida</taxon>
        <taxon>eudicotyledons</taxon>
        <taxon>Gunneridae</taxon>
        <taxon>Pentapetalae</taxon>
        <taxon>rosids</taxon>
        <taxon>malvids</taxon>
        <taxon>Malvales</taxon>
        <taxon>Malvaceae</taxon>
        <taxon>Grewioideae</taxon>
        <taxon>Apeibeae</taxon>
        <taxon>Corchorus</taxon>
    </lineage>
</organism>
<keyword evidence="2" id="KW-0418">Kinase</keyword>
<protein>
    <submittedName>
        <fullName evidence="2">Leucine-rich repeat protein kinase-like protein</fullName>
    </submittedName>
</protein>
<evidence type="ECO:0000313" key="2">
    <source>
        <dbReference type="EMBL" id="OMO92557.1"/>
    </source>
</evidence>
<keyword evidence="2" id="KW-0808">Transferase</keyword>
<feature type="signal peptide" evidence="1">
    <location>
        <begin position="1"/>
        <end position="25"/>
    </location>
</feature>
<dbReference type="Proteomes" id="UP000187203">
    <property type="component" value="Unassembled WGS sequence"/>
</dbReference>
<comment type="caution">
    <text evidence="2">The sequence shown here is derived from an EMBL/GenBank/DDBJ whole genome shotgun (WGS) entry which is preliminary data.</text>
</comment>
<dbReference type="EMBL" id="AWUE01016349">
    <property type="protein sequence ID" value="OMO92557.1"/>
    <property type="molecule type" value="Genomic_DNA"/>
</dbReference>
<accession>A0A1R3JCQ9</accession>
<reference evidence="3" key="1">
    <citation type="submission" date="2013-09" db="EMBL/GenBank/DDBJ databases">
        <title>Corchorus olitorius genome sequencing.</title>
        <authorList>
            <person name="Alam M."/>
            <person name="Haque M.S."/>
            <person name="Islam M.S."/>
            <person name="Emdad E.M."/>
            <person name="Islam M.M."/>
            <person name="Ahmed B."/>
            <person name="Halim A."/>
            <person name="Hossen Q.M.M."/>
            <person name="Hossain M.Z."/>
            <person name="Ahmed R."/>
            <person name="Khan M.M."/>
            <person name="Islam R."/>
            <person name="Rashid M.M."/>
            <person name="Khan S.A."/>
            <person name="Rahman M.S."/>
            <person name="Alam M."/>
            <person name="Yahiya A.S."/>
            <person name="Khan M.S."/>
            <person name="Azam M.S."/>
            <person name="Haque T."/>
            <person name="Lashkar M.Z.H."/>
            <person name="Akhand A.I."/>
            <person name="Morshed G."/>
            <person name="Roy S."/>
            <person name="Uddin K.S."/>
            <person name="Rabeya T."/>
            <person name="Hossain A.S."/>
            <person name="Chowdhury A."/>
            <person name="Snigdha A.R."/>
            <person name="Mortoza M.S."/>
            <person name="Matin S.A."/>
            <person name="Hoque S.M.E."/>
            <person name="Islam M.K."/>
            <person name="Roy D.K."/>
            <person name="Haider R."/>
            <person name="Moosa M.M."/>
            <person name="Elias S.M."/>
            <person name="Hasan A.M."/>
            <person name="Jahan S."/>
            <person name="Shafiuddin M."/>
            <person name="Mahmood N."/>
            <person name="Shommy N.S."/>
        </authorList>
    </citation>
    <scope>NUCLEOTIDE SEQUENCE [LARGE SCALE GENOMIC DNA]</scope>
    <source>
        <strain evidence="3">cv. O-4</strain>
    </source>
</reference>
<sequence length="81" mass="8766">MAQIRGIVLISFVVLLIFHLPSFQARKAFLSESVNNVPASKVLTPTSYYSSEDLMALLPRHVAMKLVKPADQSVPSPGAGN</sequence>